<dbReference type="InterPro" id="IPR007627">
    <property type="entry name" value="RNA_pol_sigma70_r2"/>
</dbReference>
<dbReference type="Gene3D" id="1.10.1740.10">
    <property type="match status" value="1"/>
</dbReference>
<dbReference type="Proteomes" id="UP000000370">
    <property type="component" value="Chromosome"/>
</dbReference>
<feature type="domain" description="RNA polymerase sigma factor 70 region 4 type 2" evidence="7">
    <location>
        <begin position="102"/>
        <end position="152"/>
    </location>
</feature>
<dbReference type="GO" id="GO:0006352">
    <property type="term" value="P:DNA-templated transcription initiation"/>
    <property type="evidence" value="ECO:0007669"/>
    <property type="project" value="InterPro"/>
</dbReference>
<comment type="similarity">
    <text evidence="1">Belongs to the sigma-70 factor family. ECF subfamily.</text>
</comment>
<sequence>MSEFDKIYSDYFHVVFKYIYSLCRDANVAEEITQETFFKAMKSIDSFRGDCKLRVWLCQIAKNTFLTYYDKAKKQQDVSVLIQPIEADFEKDYINKETAYEMHKLLHGMEEPYKEVFTLRVFGELSFLQIGDLFDKSESWARVTYYRAKLKLKEKML</sequence>
<dbReference type="Pfam" id="PF04542">
    <property type="entry name" value="Sigma70_r2"/>
    <property type="match status" value="1"/>
</dbReference>
<dbReference type="Gene3D" id="1.10.10.10">
    <property type="entry name" value="Winged helix-like DNA-binding domain superfamily/Winged helix DNA-binding domain"/>
    <property type="match status" value="1"/>
</dbReference>
<dbReference type="SUPFAM" id="SSF88946">
    <property type="entry name" value="Sigma2 domain of RNA polymerase sigma factors"/>
    <property type="match status" value="1"/>
</dbReference>
<dbReference type="GO" id="GO:0003677">
    <property type="term" value="F:DNA binding"/>
    <property type="evidence" value="ECO:0007669"/>
    <property type="project" value="UniProtKB-KW"/>
</dbReference>
<evidence type="ECO:0000256" key="3">
    <source>
        <dbReference type="ARBA" id="ARBA00023082"/>
    </source>
</evidence>
<reference evidence="9" key="1">
    <citation type="submission" date="2007-11" db="EMBL/GenBank/DDBJ databases">
        <title>Complete genome sequence of Clostridium phytofermentans ISDg.</title>
        <authorList>
            <person name="Leschine S.B."/>
            <person name="Warnick T.A."/>
            <person name="Blanchard J.L."/>
            <person name="Schnell D.J."/>
            <person name="Petit E.L."/>
            <person name="LaTouf W.G."/>
            <person name="Copeland A."/>
            <person name="Lucas S."/>
            <person name="Lapidus A."/>
            <person name="Barry K."/>
            <person name="Glavina del Rio T."/>
            <person name="Dalin E."/>
            <person name="Tice H."/>
            <person name="Pitluck S."/>
            <person name="Kiss H."/>
            <person name="Brettin T."/>
            <person name="Bruce D."/>
            <person name="Detter J.C."/>
            <person name="Han C."/>
            <person name="Kuske C."/>
            <person name="Schmutz J."/>
            <person name="Larimer F."/>
            <person name="Land M."/>
            <person name="Hauser L."/>
            <person name="Kyrpides N."/>
            <person name="Kim E.A."/>
            <person name="Richardson P."/>
        </authorList>
    </citation>
    <scope>NUCLEOTIDE SEQUENCE [LARGE SCALE GENOMIC DNA]</scope>
    <source>
        <strain evidence="9">ATCC 700394 / DSM 18823 / ISDg</strain>
    </source>
</reference>
<dbReference type="InterPro" id="IPR039425">
    <property type="entry name" value="RNA_pol_sigma-70-like"/>
</dbReference>
<keyword evidence="4" id="KW-0238">DNA-binding</keyword>
<dbReference type="NCBIfam" id="TIGR02937">
    <property type="entry name" value="sigma70-ECF"/>
    <property type="match status" value="1"/>
</dbReference>
<proteinExistence type="inferred from homology"/>
<dbReference type="GO" id="GO:0016987">
    <property type="term" value="F:sigma factor activity"/>
    <property type="evidence" value="ECO:0007669"/>
    <property type="project" value="UniProtKB-KW"/>
</dbReference>
<dbReference type="AlphaFoldDB" id="A9KQX5"/>
<gene>
    <name evidence="8" type="ordered locus">Cphy_3098</name>
</gene>
<keyword evidence="9" id="KW-1185">Reference proteome</keyword>
<dbReference type="InterPro" id="IPR013324">
    <property type="entry name" value="RNA_pol_sigma_r3/r4-like"/>
</dbReference>
<dbReference type="InterPro" id="IPR014284">
    <property type="entry name" value="RNA_pol_sigma-70_dom"/>
</dbReference>
<keyword evidence="2" id="KW-0805">Transcription regulation</keyword>
<dbReference type="EMBL" id="CP000885">
    <property type="protein sequence ID" value="ABX43454.1"/>
    <property type="molecule type" value="Genomic_DNA"/>
</dbReference>
<evidence type="ECO:0000256" key="4">
    <source>
        <dbReference type="ARBA" id="ARBA00023125"/>
    </source>
</evidence>
<evidence type="ECO:0000256" key="2">
    <source>
        <dbReference type="ARBA" id="ARBA00023015"/>
    </source>
</evidence>
<dbReference type="STRING" id="357809.Cphy_3098"/>
<evidence type="ECO:0000313" key="9">
    <source>
        <dbReference type="Proteomes" id="UP000000370"/>
    </source>
</evidence>
<keyword evidence="3" id="KW-0731">Sigma factor</keyword>
<evidence type="ECO:0000259" key="6">
    <source>
        <dbReference type="Pfam" id="PF04542"/>
    </source>
</evidence>
<dbReference type="KEGG" id="cpy:Cphy_3098"/>
<dbReference type="InterPro" id="IPR036388">
    <property type="entry name" value="WH-like_DNA-bd_sf"/>
</dbReference>
<dbReference type="PANTHER" id="PTHR43133">
    <property type="entry name" value="RNA POLYMERASE ECF-TYPE SIGMA FACTO"/>
    <property type="match status" value="1"/>
</dbReference>
<evidence type="ECO:0000256" key="1">
    <source>
        <dbReference type="ARBA" id="ARBA00010641"/>
    </source>
</evidence>
<accession>A9KQX5</accession>
<dbReference type="OrthoDB" id="9795666at2"/>
<dbReference type="InterPro" id="IPR013249">
    <property type="entry name" value="RNA_pol_sigma70_r4_t2"/>
</dbReference>
<dbReference type="InterPro" id="IPR013325">
    <property type="entry name" value="RNA_pol_sigma_r2"/>
</dbReference>
<keyword evidence="5" id="KW-0804">Transcription</keyword>
<organism evidence="8 9">
    <name type="scientific">Lachnoclostridium phytofermentans (strain ATCC 700394 / DSM 18823 / ISDg)</name>
    <name type="common">Clostridium phytofermentans</name>
    <dbReference type="NCBI Taxonomy" id="357809"/>
    <lineage>
        <taxon>Bacteria</taxon>
        <taxon>Bacillati</taxon>
        <taxon>Bacillota</taxon>
        <taxon>Clostridia</taxon>
        <taxon>Lachnospirales</taxon>
        <taxon>Lachnospiraceae</taxon>
    </lineage>
</organism>
<dbReference type="HOGENOM" id="CLU_047691_3_4_9"/>
<dbReference type="RefSeq" id="WP_012201105.1">
    <property type="nucleotide sequence ID" value="NC_010001.1"/>
</dbReference>
<feature type="domain" description="RNA polymerase sigma-70 region 2" evidence="6">
    <location>
        <begin position="8"/>
        <end position="74"/>
    </location>
</feature>
<dbReference type="Pfam" id="PF08281">
    <property type="entry name" value="Sigma70_r4_2"/>
    <property type="match status" value="1"/>
</dbReference>
<dbReference type="SUPFAM" id="SSF88659">
    <property type="entry name" value="Sigma3 and sigma4 domains of RNA polymerase sigma factors"/>
    <property type="match status" value="1"/>
</dbReference>
<evidence type="ECO:0000259" key="7">
    <source>
        <dbReference type="Pfam" id="PF08281"/>
    </source>
</evidence>
<name>A9KQX5_LACP7</name>
<protein>
    <submittedName>
        <fullName evidence="8">RNA polymerase, sigma-24 subunit, ECF subfamily</fullName>
    </submittedName>
</protein>
<dbReference type="PANTHER" id="PTHR43133:SF52">
    <property type="entry name" value="ECF RNA POLYMERASE SIGMA FACTOR SIGL"/>
    <property type="match status" value="1"/>
</dbReference>
<evidence type="ECO:0000313" key="8">
    <source>
        <dbReference type="EMBL" id="ABX43454.1"/>
    </source>
</evidence>
<dbReference type="eggNOG" id="COG1595">
    <property type="taxonomic scope" value="Bacteria"/>
</dbReference>
<evidence type="ECO:0000256" key="5">
    <source>
        <dbReference type="ARBA" id="ARBA00023163"/>
    </source>
</evidence>